<evidence type="ECO:0000313" key="8">
    <source>
        <dbReference type="Proteomes" id="UP000192917"/>
    </source>
</evidence>
<evidence type="ECO:0000256" key="6">
    <source>
        <dbReference type="ARBA" id="ARBA00023136"/>
    </source>
</evidence>
<reference evidence="7 8" key="1">
    <citation type="submission" date="2017-04" db="EMBL/GenBank/DDBJ databases">
        <authorList>
            <person name="Afonso C.L."/>
            <person name="Miller P.J."/>
            <person name="Scott M.A."/>
            <person name="Spackman E."/>
            <person name="Goraichik I."/>
            <person name="Dimitrov K.M."/>
            <person name="Suarez D.L."/>
            <person name="Swayne D.E."/>
        </authorList>
    </citation>
    <scope>NUCLEOTIDE SEQUENCE [LARGE SCALE GENOMIC DNA]</scope>
    <source>
        <strain evidence="7 8">USBA 355</strain>
    </source>
</reference>
<evidence type="ECO:0000313" key="7">
    <source>
        <dbReference type="EMBL" id="SMF77623.1"/>
    </source>
</evidence>
<keyword evidence="5" id="KW-0249">Electron transport</keyword>
<comment type="subcellular location">
    <subcellularLocation>
        <location evidence="1">Membrane</location>
    </subcellularLocation>
</comment>
<dbReference type="RefSeq" id="WP_085126044.1">
    <property type="nucleotide sequence ID" value="NZ_FWZX01000037.1"/>
</dbReference>
<dbReference type="PANTHER" id="PTHR12219:SF8">
    <property type="entry name" value="NADH DEHYDROGENASE [UBIQUINONE] IRON-SULFUR PROTEIN 4, MITOCHONDRIAL"/>
    <property type="match status" value="1"/>
</dbReference>
<evidence type="ECO:0000256" key="3">
    <source>
        <dbReference type="ARBA" id="ARBA00022660"/>
    </source>
</evidence>
<gene>
    <name evidence="7" type="ORF">SAMN05428998_13724</name>
</gene>
<name>A0A1Y6CTW4_9PROT</name>
<dbReference type="STRING" id="560819.SAMN05428998_13724"/>
<dbReference type="AlphaFoldDB" id="A0A1Y6CTW4"/>
<evidence type="ECO:0000256" key="5">
    <source>
        <dbReference type="ARBA" id="ARBA00022982"/>
    </source>
</evidence>
<evidence type="ECO:0000256" key="2">
    <source>
        <dbReference type="ARBA" id="ARBA00022448"/>
    </source>
</evidence>
<keyword evidence="6" id="KW-0472">Membrane</keyword>
<dbReference type="GO" id="GO:0016020">
    <property type="term" value="C:membrane"/>
    <property type="evidence" value="ECO:0007669"/>
    <property type="project" value="UniProtKB-SubCell"/>
</dbReference>
<proteinExistence type="predicted"/>
<dbReference type="Pfam" id="PF04800">
    <property type="entry name" value="NDUS4"/>
    <property type="match status" value="1"/>
</dbReference>
<dbReference type="Gene3D" id="3.30.160.190">
    <property type="entry name" value="atu1810 like domain"/>
    <property type="match status" value="1"/>
</dbReference>
<dbReference type="PANTHER" id="PTHR12219">
    <property type="entry name" value="NADH-UBIQUINONE OXIDOREDUCTASE"/>
    <property type="match status" value="1"/>
</dbReference>
<keyword evidence="3" id="KW-0679">Respiratory chain</keyword>
<dbReference type="GO" id="GO:0022900">
    <property type="term" value="P:electron transport chain"/>
    <property type="evidence" value="ECO:0007669"/>
    <property type="project" value="InterPro"/>
</dbReference>
<dbReference type="Proteomes" id="UP000192917">
    <property type="component" value="Unassembled WGS sequence"/>
</dbReference>
<accession>A0A1Y6CTW4</accession>
<keyword evidence="2" id="KW-0813">Transport</keyword>
<keyword evidence="8" id="KW-1185">Reference proteome</keyword>
<dbReference type="InterPro" id="IPR006885">
    <property type="entry name" value="NADH_UbQ_FeS_4_mit-like"/>
</dbReference>
<evidence type="ECO:0000256" key="4">
    <source>
        <dbReference type="ARBA" id="ARBA00022946"/>
    </source>
</evidence>
<evidence type="ECO:0000256" key="1">
    <source>
        <dbReference type="ARBA" id="ARBA00004370"/>
    </source>
</evidence>
<dbReference type="InterPro" id="IPR038532">
    <property type="entry name" value="NDUFS4-like_sf"/>
</dbReference>
<sequence length="101" mass="11917">MQVRIYQLPKTAMQSGRALTKRWVVEYEQADGKQVEPLMGWTSSGDTRQQLRLYFESQAEAESYARRHGLMYAVELPHERKVRPKAYGDNFRADRLITWTH</sequence>
<organism evidence="7 8">
    <name type="scientific">Tistlia consotensis USBA 355</name>
    <dbReference type="NCBI Taxonomy" id="560819"/>
    <lineage>
        <taxon>Bacteria</taxon>
        <taxon>Pseudomonadati</taxon>
        <taxon>Pseudomonadota</taxon>
        <taxon>Alphaproteobacteria</taxon>
        <taxon>Rhodospirillales</taxon>
        <taxon>Rhodovibrionaceae</taxon>
        <taxon>Tistlia</taxon>
    </lineage>
</organism>
<dbReference type="EMBL" id="FWZX01000037">
    <property type="protein sequence ID" value="SMF77623.1"/>
    <property type="molecule type" value="Genomic_DNA"/>
</dbReference>
<protein>
    <submittedName>
        <fullName evidence="7">ETC complex I subunit conserved region</fullName>
    </submittedName>
</protein>
<keyword evidence="4" id="KW-0809">Transit peptide</keyword>